<reference evidence="1" key="1">
    <citation type="journal article" date="2014" name="Int. J. Syst. Evol. Microbiol.">
        <title>Complete genome sequence of Corynebacterium casei LMG S-19264T (=DSM 44701T), isolated from a smear-ripened cheese.</title>
        <authorList>
            <consortium name="US DOE Joint Genome Institute (JGI-PGF)"/>
            <person name="Walter F."/>
            <person name="Albersmeier A."/>
            <person name="Kalinowski J."/>
            <person name="Ruckert C."/>
        </authorList>
    </citation>
    <scope>NUCLEOTIDE SEQUENCE</scope>
    <source>
        <strain evidence="1">KCTC 12113</strain>
    </source>
</reference>
<dbReference type="RefSeq" id="WP_229797183.1">
    <property type="nucleotide sequence ID" value="NZ_BMWP01000011.1"/>
</dbReference>
<gene>
    <name evidence="1" type="ORF">GCM10007383_19100</name>
</gene>
<protein>
    <submittedName>
        <fullName evidence="1">Uncharacterized protein</fullName>
    </submittedName>
</protein>
<keyword evidence="2" id="KW-1185">Reference proteome</keyword>
<dbReference type="Proteomes" id="UP000634668">
    <property type="component" value="Unassembled WGS sequence"/>
</dbReference>
<dbReference type="EMBL" id="BMWP01000011">
    <property type="protein sequence ID" value="GGW34312.1"/>
    <property type="molecule type" value="Genomic_DNA"/>
</dbReference>
<dbReference type="InterPro" id="IPR036249">
    <property type="entry name" value="Thioredoxin-like_sf"/>
</dbReference>
<sequence>MINENQHRNDILFLAIQTVFEGHKENTYDTLVATQKEYGLKIPFGHDAGDASTNNISKIMINYRTMGTPWFILINEEDRVVFSDFI</sequence>
<accession>A0A918IVP6</accession>
<dbReference type="AlphaFoldDB" id="A0A918IVP6"/>
<name>A0A918IVP6_9FLAO</name>
<proteinExistence type="predicted"/>
<organism evidence="1 2">
    <name type="scientific">Arenibacter certesii</name>
    <dbReference type="NCBI Taxonomy" id="228955"/>
    <lineage>
        <taxon>Bacteria</taxon>
        <taxon>Pseudomonadati</taxon>
        <taxon>Bacteroidota</taxon>
        <taxon>Flavobacteriia</taxon>
        <taxon>Flavobacteriales</taxon>
        <taxon>Flavobacteriaceae</taxon>
        <taxon>Arenibacter</taxon>
    </lineage>
</organism>
<dbReference type="SUPFAM" id="SSF52833">
    <property type="entry name" value="Thioredoxin-like"/>
    <property type="match status" value="1"/>
</dbReference>
<comment type="caution">
    <text evidence="1">The sequence shown here is derived from an EMBL/GenBank/DDBJ whole genome shotgun (WGS) entry which is preliminary data.</text>
</comment>
<evidence type="ECO:0000313" key="2">
    <source>
        <dbReference type="Proteomes" id="UP000634668"/>
    </source>
</evidence>
<dbReference type="Gene3D" id="3.40.30.10">
    <property type="entry name" value="Glutaredoxin"/>
    <property type="match status" value="1"/>
</dbReference>
<reference evidence="1" key="2">
    <citation type="submission" date="2020-09" db="EMBL/GenBank/DDBJ databases">
        <authorList>
            <person name="Sun Q."/>
            <person name="Kim S."/>
        </authorList>
    </citation>
    <scope>NUCLEOTIDE SEQUENCE</scope>
    <source>
        <strain evidence="1">KCTC 12113</strain>
    </source>
</reference>
<evidence type="ECO:0000313" key="1">
    <source>
        <dbReference type="EMBL" id="GGW34312.1"/>
    </source>
</evidence>